<dbReference type="AlphaFoldDB" id="A0A167UQJ6"/>
<dbReference type="Proteomes" id="UP000076532">
    <property type="component" value="Unassembled WGS sequence"/>
</dbReference>
<proteinExistence type="predicted"/>
<evidence type="ECO:0000313" key="1">
    <source>
        <dbReference type="EMBL" id="KZP04185.1"/>
    </source>
</evidence>
<gene>
    <name evidence="1" type="ORF">FIBSPDRAFT_904468</name>
</gene>
<evidence type="ECO:0000313" key="2">
    <source>
        <dbReference type="Proteomes" id="UP000076532"/>
    </source>
</evidence>
<sequence length="194" mass="22011">MSPVPASVCEEEDVERQKRCACRGHVRSYTKRREHKAELLLQVVVKLQHARWQQEGNWTPEYFGFGLTVRLPAALLDPSSTSIAIVQKHPCEPKKFLYRDACCEMREWRVGEKKQLWGQARIEKAVVARSKRLARHSRRLARELIVRVVGTWVGGGKIIQNEYNIVGGNRGLKTVSNADSSSNSTSRDAACQAR</sequence>
<accession>A0A167UQJ6</accession>
<keyword evidence="2" id="KW-1185">Reference proteome</keyword>
<organism evidence="1 2">
    <name type="scientific">Athelia psychrophila</name>
    <dbReference type="NCBI Taxonomy" id="1759441"/>
    <lineage>
        <taxon>Eukaryota</taxon>
        <taxon>Fungi</taxon>
        <taxon>Dikarya</taxon>
        <taxon>Basidiomycota</taxon>
        <taxon>Agaricomycotina</taxon>
        <taxon>Agaricomycetes</taxon>
        <taxon>Agaricomycetidae</taxon>
        <taxon>Atheliales</taxon>
        <taxon>Atheliaceae</taxon>
        <taxon>Athelia</taxon>
    </lineage>
</organism>
<dbReference type="EMBL" id="KV417949">
    <property type="protein sequence ID" value="KZP04185.1"/>
    <property type="molecule type" value="Genomic_DNA"/>
</dbReference>
<name>A0A167UQJ6_9AGAM</name>
<protein>
    <submittedName>
        <fullName evidence="1">Uncharacterized protein</fullName>
    </submittedName>
</protein>
<reference evidence="1 2" key="1">
    <citation type="journal article" date="2016" name="Mol. Biol. Evol.">
        <title>Comparative Genomics of Early-Diverging Mushroom-Forming Fungi Provides Insights into the Origins of Lignocellulose Decay Capabilities.</title>
        <authorList>
            <person name="Nagy L.G."/>
            <person name="Riley R."/>
            <person name="Tritt A."/>
            <person name="Adam C."/>
            <person name="Daum C."/>
            <person name="Floudas D."/>
            <person name="Sun H."/>
            <person name="Yadav J.S."/>
            <person name="Pangilinan J."/>
            <person name="Larsson K.H."/>
            <person name="Matsuura K."/>
            <person name="Barry K."/>
            <person name="Labutti K."/>
            <person name="Kuo R."/>
            <person name="Ohm R.A."/>
            <person name="Bhattacharya S.S."/>
            <person name="Shirouzu T."/>
            <person name="Yoshinaga Y."/>
            <person name="Martin F.M."/>
            <person name="Grigoriev I.V."/>
            <person name="Hibbett D.S."/>
        </authorList>
    </citation>
    <scope>NUCLEOTIDE SEQUENCE [LARGE SCALE GENOMIC DNA]</scope>
    <source>
        <strain evidence="1 2">CBS 109695</strain>
    </source>
</reference>